<name>A0A4Z1EQB9_9HELO</name>
<accession>A0A4Z1EQB9</accession>
<evidence type="ECO:0000256" key="1">
    <source>
        <dbReference type="SAM" id="MobiDB-lite"/>
    </source>
</evidence>
<feature type="compositionally biased region" description="Acidic residues" evidence="1">
    <location>
        <begin position="58"/>
        <end position="72"/>
    </location>
</feature>
<feature type="region of interest" description="Disordered" evidence="1">
    <location>
        <begin position="1"/>
        <end position="98"/>
    </location>
</feature>
<evidence type="ECO:0000313" key="3">
    <source>
        <dbReference type="Proteomes" id="UP000297777"/>
    </source>
</evidence>
<keyword evidence="3" id="KW-1185">Reference proteome</keyword>
<feature type="compositionally biased region" description="Basic and acidic residues" evidence="1">
    <location>
        <begin position="87"/>
        <end position="98"/>
    </location>
</feature>
<comment type="caution">
    <text evidence="2">The sequence shown here is derived from an EMBL/GenBank/DDBJ whole genome shotgun (WGS) entry which is preliminary data.</text>
</comment>
<dbReference type="AlphaFoldDB" id="A0A4Z1EQB9"/>
<dbReference type="EMBL" id="PQXH01000052">
    <property type="protein sequence ID" value="TGO14526.1"/>
    <property type="molecule type" value="Genomic_DNA"/>
</dbReference>
<gene>
    <name evidence="2" type="ORF">BTUL_0052g00640</name>
</gene>
<dbReference type="Proteomes" id="UP000297777">
    <property type="component" value="Unassembled WGS sequence"/>
</dbReference>
<protein>
    <submittedName>
        <fullName evidence="2">Uncharacterized protein</fullName>
    </submittedName>
</protein>
<feature type="compositionally biased region" description="Basic residues" evidence="1">
    <location>
        <begin position="20"/>
        <end position="34"/>
    </location>
</feature>
<sequence length="487" mass="56101">MGRPAKDGNPKKAGKEVKSNRKTSQKTTKRTAKRKLPESDSDELPQKKRSRKSKRIDSDEEESEIEDEDEQSQGDSSNDENTGSESSEFRDSEREGDEDWRPEFFHDQDIHKAIDQHWSARDEAILNASTIEELTLWRKCLQFHRRPPGDFLPQSQRVTTVASTIDYESTQISNTNWATTICTKLSKLILLPPFREVCRGSHRFLIYCVLLAISTRLGRKASDPGLERCSDDRYYSVFDCIENLQDDEGYPLDIMLSEAMENKIKDSLQAEGFYNLPAYWEFSKCIPRVVNSKNKTKNQTDLIGRGDMIAIADAWDMFVKKKENFMLLTVDQISNLYGHFTNQRMTTKAVLQVKKLWIVKGRMEQGQIRRDISPDIRATPEIDTEDTTLGQPKISAFHSIFDNKVSKESIHKDQFPLNRFQMERKPKTTPCGVSIIQEEPDQELADNESYDGSISLMQETWTEDGQFAGLGSKPRLKAWREKRRMAD</sequence>
<dbReference type="OrthoDB" id="3532066at2759"/>
<proteinExistence type="predicted"/>
<feature type="compositionally biased region" description="Basic and acidic residues" evidence="1">
    <location>
        <begin position="1"/>
        <end position="19"/>
    </location>
</feature>
<reference evidence="2 3" key="1">
    <citation type="submission" date="2017-12" db="EMBL/GenBank/DDBJ databases">
        <title>Comparative genomics of Botrytis spp.</title>
        <authorList>
            <person name="Valero-Jimenez C.A."/>
            <person name="Tapia P."/>
            <person name="Veloso J."/>
            <person name="Silva-Moreno E."/>
            <person name="Staats M."/>
            <person name="Valdes J.H."/>
            <person name="Van Kan J.A.L."/>
        </authorList>
    </citation>
    <scope>NUCLEOTIDE SEQUENCE [LARGE SCALE GENOMIC DNA]</scope>
    <source>
        <strain evidence="2 3">Bt9001</strain>
    </source>
</reference>
<evidence type="ECO:0000313" key="2">
    <source>
        <dbReference type="EMBL" id="TGO14526.1"/>
    </source>
</evidence>
<organism evidence="2 3">
    <name type="scientific">Botrytis tulipae</name>
    <dbReference type="NCBI Taxonomy" id="87230"/>
    <lineage>
        <taxon>Eukaryota</taxon>
        <taxon>Fungi</taxon>
        <taxon>Dikarya</taxon>
        <taxon>Ascomycota</taxon>
        <taxon>Pezizomycotina</taxon>
        <taxon>Leotiomycetes</taxon>
        <taxon>Helotiales</taxon>
        <taxon>Sclerotiniaceae</taxon>
        <taxon>Botrytis</taxon>
    </lineage>
</organism>
<feature type="compositionally biased region" description="Low complexity" evidence="1">
    <location>
        <begin position="73"/>
        <end position="86"/>
    </location>
</feature>